<dbReference type="Gene3D" id="3.90.176.10">
    <property type="entry name" value="Toxin ADP-ribosyltransferase, Chain A, domain 1"/>
    <property type="match status" value="1"/>
</dbReference>
<feature type="region of interest" description="Disordered" evidence="1">
    <location>
        <begin position="1"/>
        <end position="26"/>
    </location>
</feature>
<protein>
    <submittedName>
        <fullName evidence="2">Uncharacterized protein</fullName>
    </submittedName>
</protein>
<organism evidence="2">
    <name type="scientific">Neobodo designis</name>
    <name type="common">Flagellated protozoan</name>
    <name type="synonym">Bodo designis</name>
    <dbReference type="NCBI Taxonomy" id="312471"/>
    <lineage>
        <taxon>Eukaryota</taxon>
        <taxon>Discoba</taxon>
        <taxon>Euglenozoa</taxon>
        <taxon>Kinetoplastea</taxon>
        <taxon>Metakinetoplastina</taxon>
        <taxon>Neobodonida</taxon>
        <taxon>Neobodo</taxon>
    </lineage>
</organism>
<accession>A0A7S1ML76</accession>
<proteinExistence type="predicted"/>
<evidence type="ECO:0000256" key="1">
    <source>
        <dbReference type="SAM" id="MobiDB-lite"/>
    </source>
</evidence>
<name>A0A7S1ML76_NEODS</name>
<evidence type="ECO:0000313" key="2">
    <source>
        <dbReference type="EMBL" id="CAD9134306.1"/>
    </source>
</evidence>
<sequence length="672" mass="74680">MGPKKAAYTPFTSRARARSLDPPSQLNEDMAANGEFRDTAVTFAPAIPKADVSLTISFRCTTRLVRGDTVTVRLGGFKSAVATVFCLEPRPHPEGKDFRDCFHAYWSGDSPPKGGPPAGAVFLQVRQTIEQNTLVIVGVPDTVHICLPDKLGANSAKLKIEGVVKHSNGPGPNGKIPKAPVLSCPEVKKHALDEDLTELQNAVTNITDDPQLHLGDDEIQYALETTQQEADHIWEAVRDVSELKVGLGFRIESAAWTEYKDYAPLTEMIIESYKEACKRFHPLALHKEIAKNLDVKVGQIVMLEDALFMLYGSKFSELSRAAILVLRLWTMEPVDLCRVLCTATAPSVQREIVSGLRSFHKPTISKWALCIGTLMTTPGRLSLIAPELIPPLFRAVKDLPSEAIQRILSLKKDSLYAFPNFATYVTETRMNDENFSAPENAVIFEIHGALEGIEIADLSQFPENREWFLPMFASFNVVSVEQHPEKSNLVHVVLRYRGSLTGSPREENFPDKDRSLMSSVAKTAKTNAAQMGLHSHTVAKLVYANIRLNDLKAMHPAHVVNRQYLDKFADVSRASIAKQQIEEGHIRWVMSSDPYVAGGEPVNLRTGVTWDPVGKKQAAIVEALFLKRTRIAKQFTADGVTVDFKEWTVDLGKGVRRLQRLVDKHYTHPYVS</sequence>
<gene>
    <name evidence="2" type="ORF">NDES1114_LOCUS24204</name>
</gene>
<dbReference type="AlphaFoldDB" id="A0A7S1ML76"/>
<dbReference type="EMBL" id="HBGF01036097">
    <property type="protein sequence ID" value="CAD9134306.1"/>
    <property type="molecule type" value="Transcribed_RNA"/>
</dbReference>
<reference evidence="2" key="1">
    <citation type="submission" date="2021-01" db="EMBL/GenBank/DDBJ databases">
        <authorList>
            <person name="Corre E."/>
            <person name="Pelletier E."/>
            <person name="Niang G."/>
            <person name="Scheremetjew M."/>
            <person name="Finn R."/>
            <person name="Kale V."/>
            <person name="Holt S."/>
            <person name="Cochrane G."/>
            <person name="Meng A."/>
            <person name="Brown T."/>
            <person name="Cohen L."/>
        </authorList>
    </citation>
    <scope>NUCLEOTIDE SEQUENCE</scope>
    <source>
        <strain evidence="2">CCAP 1951/1</strain>
    </source>
</reference>